<sequence length="315" mass="34401">VVNENNNGVFIANPVPNVQDNHSLNGNPVSDENERINAIFGNNHEQIRNDNSIDENKANSFPVVNENNNGVFIANSVPNVQRNQNLSGNPVIDENERINAIFGNNHEQFGNDNNQDENKANSFPVVNESNNGVFIAVPNLLDNHNFNSNPVVDEKGIMNAIFGGIPEQNGNKNIQDEKKVNPFPVVNENNNRVFIANPVPNVQNLSGNRDVDENDKFKAIFGSNVEEAGSDNDQEEGKGNPIPVINGNSGVFSVNPVPSVQNNIKLNGNPVIDENDRLNAIFSDNSVQVGNGNSKNERKANPVPILNENNNGIFN</sequence>
<reference evidence="2" key="1">
    <citation type="submission" date="2015-06" db="EMBL/GenBank/DDBJ databases">
        <authorList>
            <person name="Hoefler B.C."/>
            <person name="Straight P.D."/>
        </authorList>
    </citation>
    <scope>NUCLEOTIDE SEQUENCE</scope>
</reference>
<accession>A0A0K8UA06</accession>
<evidence type="ECO:0000256" key="1">
    <source>
        <dbReference type="SAM" id="MobiDB-lite"/>
    </source>
</evidence>
<feature type="non-terminal residue" evidence="2">
    <location>
        <position position="1"/>
    </location>
</feature>
<feature type="region of interest" description="Disordered" evidence="1">
    <location>
        <begin position="286"/>
        <end position="315"/>
    </location>
</feature>
<proteinExistence type="predicted"/>
<protein>
    <submittedName>
        <fullName evidence="2">Uncharacterized protein</fullName>
    </submittedName>
</protein>
<dbReference type="AlphaFoldDB" id="A0A0K8UA06"/>
<dbReference type="EMBL" id="GDHF01028830">
    <property type="protein sequence ID" value="JAI23484.1"/>
    <property type="molecule type" value="Transcribed_RNA"/>
</dbReference>
<gene>
    <name evidence="2" type="ORF">c1_g2_i1</name>
</gene>
<name>A0A0K8UA06_BACLA</name>
<dbReference type="OrthoDB" id="8038205at2759"/>
<feature type="non-terminal residue" evidence="2">
    <location>
        <position position="315"/>
    </location>
</feature>
<organism evidence="2">
    <name type="scientific">Bactrocera latifrons</name>
    <name type="common">Malaysian fruit fly</name>
    <name type="synonym">Chaetodacus latifrons</name>
    <dbReference type="NCBI Taxonomy" id="174628"/>
    <lineage>
        <taxon>Eukaryota</taxon>
        <taxon>Metazoa</taxon>
        <taxon>Ecdysozoa</taxon>
        <taxon>Arthropoda</taxon>
        <taxon>Hexapoda</taxon>
        <taxon>Insecta</taxon>
        <taxon>Pterygota</taxon>
        <taxon>Neoptera</taxon>
        <taxon>Endopterygota</taxon>
        <taxon>Diptera</taxon>
        <taxon>Brachycera</taxon>
        <taxon>Muscomorpha</taxon>
        <taxon>Tephritoidea</taxon>
        <taxon>Tephritidae</taxon>
        <taxon>Bactrocera</taxon>
        <taxon>Bactrocera</taxon>
    </lineage>
</organism>
<evidence type="ECO:0000313" key="2">
    <source>
        <dbReference type="EMBL" id="JAI23484.1"/>
    </source>
</evidence>